<organism evidence="4 5">
    <name type="scientific">Cerasibacillus quisquiliarum</name>
    <dbReference type="NCBI Taxonomy" id="227865"/>
    <lineage>
        <taxon>Bacteria</taxon>
        <taxon>Bacillati</taxon>
        <taxon>Bacillota</taxon>
        <taxon>Bacilli</taxon>
        <taxon>Bacillales</taxon>
        <taxon>Bacillaceae</taxon>
        <taxon>Cerasibacillus</taxon>
    </lineage>
</organism>
<accession>A0A511UXZ8</accession>
<dbReference type="EMBL" id="BJXW01000016">
    <property type="protein sequence ID" value="GEN31509.1"/>
    <property type="molecule type" value="Genomic_DNA"/>
</dbReference>
<dbReference type="Pfam" id="PF26347">
    <property type="entry name" value="YtrI_sporulation"/>
    <property type="match status" value="1"/>
</dbReference>
<feature type="domain" description="Sporulation membrane protein YtrI C-terminal" evidence="3">
    <location>
        <begin position="77"/>
        <end position="159"/>
    </location>
</feature>
<evidence type="ECO:0000256" key="2">
    <source>
        <dbReference type="SAM" id="Phobius"/>
    </source>
</evidence>
<dbReference type="NCBIfam" id="NF041479">
    <property type="entry name" value="spor_membprot_YtrI"/>
    <property type="match status" value="1"/>
</dbReference>
<reference evidence="4 5" key="1">
    <citation type="submission" date="2019-07" db="EMBL/GenBank/DDBJ databases">
        <title>Whole genome shotgun sequence of Cerasibacillus quisquiliarum NBRC 102429.</title>
        <authorList>
            <person name="Hosoyama A."/>
            <person name="Uohara A."/>
            <person name="Ohji S."/>
            <person name="Ichikawa N."/>
        </authorList>
    </citation>
    <scope>NUCLEOTIDE SEQUENCE [LARGE SCALE GENOMIC DNA]</scope>
    <source>
        <strain evidence="4 5">NBRC 102429</strain>
    </source>
</reference>
<protein>
    <recommendedName>
        <fullName evidence="3">Sporulation membrane protein YtrI C-terminal domain-containing protein</fullName>
    </recommendedName>
</protein>
<dbReference type="InterPro" id="IPR058620">
    <property type="entry name" value="YtrI_C"/>
</dbReference>
<feature type="coiled-coil region" evidence="1">
    <location>
        <begin position="38"/>
        <end position="65"/>
    </location>
</feature>
<evidence type="ECO:0000313" key="4">
    <source>
        <dbReference type="EMBL" id="GEN31509.1"/>
    </source>
</evidence>
<keyword evidence="2" id="KW-0472">Membrane</keyword>
<comment type="caution">
    <text evidence="4">The sequence shown here is derived from an EMBL/GenBank/DDBJ whole genome shotgun (WGS) entry which is preliminary data.</text>
</comment>
<proteinExistence type="predicted"/>
<keyword evidence="1" id="KW-0175">Coiled coil</keyword>
<dbReference type="InterPro" id="IPR048198">
    <property type="entry name" value="YtrI"/>
</dbReference>
<gene>
    <name evidence="4" type="ORF">CQU01_17470</name>
</gene>
<evidence type="ECO:0000259" key="3">
    <source>
        <dbReference type="Pfam" id="PF26347"/>
    </source>
</evidence>
<dbReference type="RefSeq" id="WP_146937778.1">
    <property type="nucleotide sequence ID" value="NZ_BJXW01000016.1"/>
</dbReference>
<name>A0A511UXZ8_9BACI</name>
<dbReference type="AlphaFoldDB" id="A0A511UXZ8"/>
<evidence type="ECO:0000313" key="5">
    <source>
        <dbReference type="Proteomes" id="UP000321491"/>
    </source>
</evidence>
<dbReference type="OrthoDB" id="2691164at2"/>
<keyword evidence="2" id="KW-0812">Transmembrane</keyword>
<evidence type="ECO:0000256" key="1">
    <source>
        <dbReference type="SAM" id="Coils"/>
    </source>
</evidence>
<keyword evidence="5" id="KW-1185">Reference proteome</keyword>
<keyword evidence="2" id="KW-1133">Transmembrane helix</keyword>
<dbReference type="Proteomes" id="UP000321491">
    <property type="component" value="Unassembled WGS sequence"/>
</dbReference>
<feature type="transmembrane region" description="Helical" evidence="2">
    <location>
        <begin position="12"/>
        <end position="34"/>
    </location>
</feature>
<sequence>MHIPPYFKDKAWQYIFVGMIIGGIVAYLIFIYMYSEMYEQLVEKNIALESEIQDVKKQNQALLEINEDLEKPSIVETIKINITNPKELKLDSLLVHQLVELIKEEIDSLIGKPIQQLSDSDDLLIATIENKRFKLNDIQYRFEVVKLIISKQVKVEVEAFLMK</sequence>